<organism evidence="1 2">
    <name type="scientific">Irpex rosettiformis</name>
    <dbReference type="NCBI Taxonomy" id="378272"/>
    <lineage>
        <taxon>Eukaryota</taxon>
        <taxon>Fungi</taxon>
        <taxon>Dikarya</taxon>
        <taxon>Basidiomycota</taxon>
        <taxon>Agaricomycotina</taxon>
        <taxon>Agaricomycetes</taxon>
        <taxon>Polyporales</taxon>
        <taxon>Irpicaceae</taxon>
        <taxon>Irpex</taxon>
    </lineage>
</organism>
<sequence length="414" mass="45463">MAAAVGTGLFRAITVSPPLHGIVKHEPGVKPAHHCGTNGCFTNPWPSFRERPRWNMFFSVLSNQIRNMPKVPDNISSLIPASTPNWGMGENVNSIKATWLGHACYLIELPTPAGATRGARIILDPALSHRCFSSEYLGPGRITPVPCKTEEIPEVDAIVLSHNHYDHTDTKSLQKLVKQHNAHVFAPLGNRPYLESCSIPHSNIHIFDWWESSQITVDLPSSAKSDSSSEGHNQSSTVQATFKVICTPCQHFSGRSANDRAKTLWASWAIEEILSSPSIPGSGDGEARAPKKIWFGGDTGYRTVFDGENEDDVPVCPAFKEIGEKIGPFDFAMIPIGAYDPRSLFSSVHASPKDSVAIFKDVKAKKALAMHWGTWILTTEPIMDPPRLLKEECHKSGVPEGDFDICGLGETRFF</sequence>
<dbReference type="Proteomes" id="UP001055072">
    <property type="component" value="Unassembled WGS sequence"/>
</dbReference>
<dbReference type="EMBL" id="MU274907">
    <property type="protein sequence ID" value="KAI0090882.1"/>
    <property type="molecule type" value="Genomic_DNA"/>
</dbReference>
<protein>
    <submittedName>
        <fullName evidence="1">Metallo-hydrolase/oxidoreductase</fullName>
    </submittedName>
</protein>
<gene>
    <name evidence="1" type="ORF">BDY19DRAFT_992283</name>
</gene>
<accession>A0ACB8U9A0</accession>
<evidence type="ECO:0000313" key="2">
    <source>
        <dbReference type="Proteomes" id="UP001055072"/>
    </source>
</evidence>
<name>A0ACB8U9A0_9APHY</name>
<comment type="caution">
    <text evidence="1">The sequence shown here is derived from an EMBL/GenBank/DDBJ whole genome shotgun (WGS) entry which is preliminary data.</text>
</comment>
<keyword evidence="2" id="KW-1185">Reference proteome</keyword>
<evidence type="ECO:0000313" key="1">
    <source>
        <dbReference type="EMBL" id="KAI0090882.1"/>
    </source>
</evidence>
<reference evidence="1" key="1">
    <citation type="journal article" date="2021" name="Environ. Microbiol.">
        <title>Gene family expansions and transcriptome signatures uncover fungal adaptations to wood decay.</title>
        <authorList>
            <person name="Hage H."/>
            <person name="Miyauchi S."/>
            <person name="Viragh M."/>
            <person name="Drula E."/>
            <person name="Min B."/>
            <person name="Chaduli D."/>
            <person name="Navarro D."/>
            <person name="Favel A."/>
            <person name="Norest M."/>
            <person name="Lesage-Meessen L."/>
            <person name="Balint B."/>
            <person name="Merenyi Z."/>
            <person name="de Eugenio L."/>
            <person name="Morin E."/>
            <person name="Martinez A.T."/>
            <person name="Baldrian P."/>
            <person name="Stursova M."/>
            <person name="Martinez M.J."/>
            <person name="Novotny C."/>
            <person name="Magnuson J.K."/>
            <person name="Spatafora J.W."/>
            <person name="Maurice S."/>
            <person name="Pangilinan J."/>
            <person name="Andreopoulos W."/>
            <person name="LaButti K."/>
            <person name="Hundley H."/>
            <person name="Na H."/>
            <person name="Kuo A."/>
            <person name="Barry K."/>
            <person name="Lipzen A."/>
            <person name="Henrissat B."/>
            <person name="Riley R."/>
            <person name="Ahrendt S."/>
            <person name="Nagy L.G."/>
            <person name="Grigoriev I.V."/>
            <person name="Martin F."/>
            <person name="Rosso M.N."/>
        </authorList>
    </citation>
    <scope>NUCLEOTIDE SEQUENCE</scope>
    <source>
        <strain evidence="1">CBS 384.51</strain>
    </source>
</reference>
<proteinExistence type="predicted"/>